<evidence type="ECO:0000313" key="3">
    <source>
        <dbReference type="EMBL" id="SFF10787.1"/>
    </source>
</evidence>
<dbReference type="InterPro" id="IPR011979">
    <property type="entry name" value="Antitox_Xre"/>
</dbReference>
<gene>
    <name evidence="3" type="ORF">SAMN05444380_1435</name>
</gene>
<feature type="domain" description="Antitoxin Xre-like helix-turn-helix" evidence="2">
    <location>
        <begin position="50"/>
        <end position="106"/>
    </location>
</feature>
<reference evidence="3 4" key="1">
    <citation type="submission" date="2016-10" db="EMBL/GenBank/DDBJ databases">
        <authorList>
            <person name="de Groot N.N."/>
        </authorList>
    </citation>
    <scope>NUCLEOTIDE SEQUENCE [LARGE SCALE GENOMIC DNA]</scope>
    <source>
        <strain evidence="3 4">DSM 19012</strain>
    </source>
</reference>
<dbReference type="InterPro" id="IPR046847">
    <property type="entry name" value="Xre-like_HTH"/>
</dbReference>
<dbReference type="InParanoid" id="A0A1I2G196"/>
<accession>A0A1I2G196</accession>
<dbReference type="NCBIfam" id="TIGR02293">
    <property type="entry name" value="TAS_TIGR02293"/>
    <property type="match status" value="1"/>
</dbReference>
<protein>
    <submittedName>
        <fullName evidence="3">Putative toxin-antitoxin system antitoxin component, TIGR02293 family</fullName>
    </submittedName>
</protein>
<dbReference type="RefSeq" id="WP_010527100.1">
    <property type="nucleotide sequence ID" value="NZ_AFSL01000031.1"/>
</dbReference>
<name>A0A1I2G196_9BACT</name>
<dbReference type="EMBL" id="FONA01000043">
    <property type="protein sequence ID" value="SFF10787.1"/>
    <property type="molecule type" value="Genomic_DNA"/>
</dbReference>
<evidence type="ECO:0000259" key="1">
    <source>
        <dbReference type="Pfam" id="PF09722"/>
    </source>
</evidence>
<dbReference type="Proteomes" id="UP000181976">
    <property type="component" value="Unassembled WGS sequence"/>
</dbReference>
<dbReference type="Pfam" id="PF20432">
    <property type="entry name" value="Xre-like-HTH"/>
    <property type="match status" value="1"/>
</dbReference>
<dbReference type="InterPro" id="IPR024467">
    <property type="entry name" value="Xre/MbcA/ParS-like_toxin-bd"/>
</dbReference>
<organism evidence="3 4">
    <name type="scientific">Thermophagus xiamenensis</name>
    <dbReference type="NCBI Taxonomy" id="385682"/>
    <lineage>
        <taxon>Bacteria</taxon>
        <taxon>Pseudomonadati</taxon>
        <taxon>Bacteroidota</taxon>
        <taxon>Bacteroidia</taxon>
        <taxon>Marinilabiliales</taxon>
        <taxon>Marinilabiliaceae</taxon>
        <taxon>Thermophagus</taxon>
    </lineage>
</organism>
<evidence type="ECO:0000259" key="2">
    <source>
        <dbReference type="Pfam" id="PF20432"/>
    </source>
</evidence>
<keyword evidence="4" id="KW-1185">Reference proteome</keyword>
<dbReference type="GO" id="GO:0003677">
    <property type="term" value="F:DNA binding"/>
    <property type="evidence" value="ECO:0007669"/>
    <property type="project" value="InterPro"/>
</dbReference>
<dbReference type="eggNOG" id="COG5642">
    <property type="taxonomic scope" value="Bacteria"/>
</dbReference>
<proteinExistence type="predicted"/>
<evidence type="ECO:0000313" key="4">
    <source>
        <dbReference type="Proteomes" id="UP000181976"/>
    </source>
</evidence>
<sequence length="170" mass="19411">MTTREHKRTSNIKTFDPRHSIKRAVKTRAAGSRWVIVTSKGKVTWSNKIERVTAIRNGVPYESVEVIGKKANLPVKHLLHYLGVPQTTYNKKKKENDLLSGRNSEVILILSEVLDFGLEVFNNEEEKFHRWLRKTNVSLGNVPPESLFDSVTGIQEVRNTLSRLEYGNLA</sequence>
<dbReference type="STRING" id="385682.SAMN05444380_1435"/>
<dbReference type="AlphaFoldDB" id="A0A1I2G196"/>
<dbReference type="Pfam" id="PF09722">
    <property type="entry name" value="Xre_MbcA_ParS_C"/>
    <property type="match status" value="1"/>
</dbReference>
<feature type="domain" description="Antitoxin Xre/MbcA/ParS-like toxin-binding" evidence="1">
    <location>
        <begin position="119"/>
        <end position="167"/>
    </location>
</feature>
<dbReference type="OrthoDB" id="5770459at2"/>